<keyword evidence="2" id="KW-0238">DNA-binding</keyword>
<name>A0ABY4HWL5_CHIFI</name>
<evidence type="ECO:0000256" key="1">
    <source>
        <dbReference type="ARBA" id="ARBA00023015"/>
    </source>
</evidence>
<dbReference type="InterPro" id="IPR018060">
    <property type="entry name" value="HTH_AraC"/>
</dbReference>
<dbReference type="Pfam" id="PF20240">
    <property type="entry name" value="DUF6597"/>
    <property type="match status" value="1"/>
</dbReference>
<accession>A0ABY4HWL5</accession>
<evidence type="ECO:0000313" key="5">
    <source>
        <dbReference type="EMBL" id="UPK67843.1"/>
    </source>
</evidence>
<dbReference type="PROSITE" id="PS01124">
    <property type="entry name" value="HTH_ARAC_FAMILY_2"/>
    <property type="match status" value="1"/>
</dbReference>
<proteinExistence type="predicted"/>
<evidence type="ECO:0000256" key="3">
    <source>
        <dbReference type="ARBA" id="ARBA00023163"/>
    </source>
</evidence>
<dbReference type="EMBL" id="CP095855">
    <property type="protein sequence ID" value="UPK67843.1"/>
    <property type="molecule type" value="Genomic_DNA"/>
</dbReference>
<dbReference type="InterPro" id="IPR050204">
    <property type="entry name" value="AraC_XylS_family_regulators"/>
</dbReference>
<keyword evidence="6" id="KW-1185">Reference proteome</keyword>
<dbReference type="SMART" id="SM00342">
    <property type="entry name" value="HTH_ARAC"/>
    <property type="match status" value="1"/>
</dbReference>
<sequence length="274" mass="31471">MNYYTIAPPVKLAEYVQFFWVLEGSATPVNPFFHRVMAESSPEWIFYCKGQFESPEGQRTPLSCLSGQLQDFKKLYTSNDFCLFGIYLFPYAIPGIFGLPAHALSDQTVDTGTLLGREGQLLEQKIFAAADHMQRATIISQFILQRLAKSRETDSAVFTSIRQILFSSAALSIPALADSCCLSRRQFERRFVHYAGYSPKHFQRIARFNAVIKGFDKRPGSLTEMAYNCGYYDQSHFIHDFRLFSGYNPKAFFKNQKDAIDYRAFEEFNSWSED</sequence>
<dbReference type="PANTHER" id="PTHR46796:SF13">
    <property type="entry name" value="HTH-TYPE TRANSCRIPTIONAL ACTIVATOR RHAS"/>
    <property type="match status" value="1"/>
</dbReference>
<evidence type="ECO:0000313" key="6">
    <source>
        <dbReference type="Proteomes" id="UP000830198"/>
    </source>
</evidence>
<keyword evidence="3" id="KW-0804">Transcription</keyword>
<evidence type="ECO:0000259" key="4">
    <source>
        <dbReference type="PROSITE" id="PS01124"/>
    </source>
</evidence>
<evidence type="ECO:0000256" key="2">
    <source>
        <dbReference type="ARBA" id="ARBA00023125"/>
    </source>
</evidence>
<dbReference type="Pfam" id="PF12833">
    <property type="entry name" value="HTH_18"/>
    <property type="match status" value="1"/>
</dbReference>
<dbReference type="InterPro" id="IPR046532">
    <property type="entry name" value="DUF6597"/>
</dbReference>
<gene>
    <name evidence="5" type="ORF">MYF79_23105</name>
</gene>
<organism evidence="5 6">
    <name type="scientific">Chitinophaga filiformis</name>
    <name type="common">Myxococcus filiformis</name>
    <name type="synonym">Flexibacter filiformis</name>
    <dbReference type="NCBI Taxonomy" id="104663"/>
    <lineage>
        <taxon>Bacteria</taxon>
        <taxon>Pseudomonadati</taxon>
        <taxon>Bacteroidota</taxon>
        <taxon>Chitinophagia</taxon>
        <taxon>Chitinophagales</taxon>
        <taxon>Chitinophagaceae</taxon>
        <taxon>Chitinophaga</taxon>
    </lineage>
</organism>
<dbReference type="PANTHER" id="PTHR46796">
    <property type="entry name" value="HTH-TYPE TRANSCRIPTIONAL ACTIVATOR RHAS-RELATED"/>
    <property type="match status" value="1"/>
</dbReference>
<dbReference type="SUPFAM" id="SSF46689">
    <property type="entry name" value="Homeodomain-like"/>
    <property type="match status" value="1"/>
</dbReference>
<protein>
    <submittedName>
        <fullName evidence="5">Helix-turn-helix transcriptional regulator</fullName>
    </submittedName>
</protein>
<dbReference type="RefSeq" id="WP_247810188.1">
    <property type="nucleotide sequence ID" value="NZ_CP095855.1"/>
</dbReference>
<feature type="domain" description="HTH araC/xylS-type" evidence="4">
    <location>
        <begin position="155"/>
        <end position="255"/>
    </location>
</feature>
<dbReference type="InterPro" id="IPR009057">
    <property type="entry name" value="Homeodomain-like_sf"/>
</dbReference>
<reference evidence="5 6" key="1">
    <citation type="submission" date="2022-04" db="EMBL/GenBank/DDBJ databases">
        <title>The arsenic-methylating capacity of Chitinophaga filiformis YT5 during chitin decomposition.</title>
        <authorList>
            <person name="Chen G."/>
            <person name="Liang Y."/>
        </authorList>
    </citation>
    <scope>NUCLEOTIDE SEQUENCE [LARGE SCALE GENOMIC DNA]</scope>
    <source>
        <strain evidence="5 6">YT5</strain>
    </source>
</reference>
<dbReference type="Gene3D" id="1.10.10.60">
    <property type="entry name" value="Homeodomain-like"/>
    <property type="match status" value="1"/>
</dbReference>
<keyword evidence="1" id="KW-0805">Transcription regulation</keyword>
<dbReference type="Proteomes" id="UP000830198">
    <property type="component" value="Chromosome"/>
</dbReference>